<accession>A0A9P8IA69</accession>
<protein>
    <submittedName>
        <fullName evidence="2">Uncharacterized protein</fullName>
    </submittedName>
</protein>
<sequence>MRLPQRQQGGFRFSSASNSGNNGPRIAPLTKNPDVKEVITAAKEKADGGVTAKGEDQRRSAEVEGCHKMCIGHAQPDTRAASIYETQLWSGD</sequence>
<gene>
    <name evidence="2" type="ORF">J7337_013905</name>
</gene>
<comment type="caution">
    <text evidence="2">The sequence shown here is derived from an EMBL/GenBank/DDBJ whole genome shotgun (WGS) entry which is preliminary data.</text>
</comment>
<dbReference type="AlphaFoldDB" id="A0A9P8IA69"/>
<dbReference type="KEGG" id="fmu:J7337_013905"/>
<dbReference type="RefSeq" id="XP_044673766.1">
    <property type="nucleotide sequence ID" value="XM_044831380.1"/>
</dbReference>
<name>A0A9P8IA69_9HYPO</name>
<dbReference type="GeneID" id="68321761"/>
<organism evidence="2 3">
    <name type="scientific">Fusarium musae</name>
    <dbReference type="NCBI Taxonomy" id="1042133"/>
    <lineage>
        <taxon>Eukaryota</taxon>
        <taxon>Fungi</taxon>
        <taxon>Dikarya</taxon>
        <taxon>Ascomycota</taxon>
        <taxon>Pezizomycotina</taxon>
        <taxon>Sordariomycetes</taxon>
        <taxon>Hypocreomycetidae</taxon>
        <taxon>Hypocreales</taxon>
        <taxon>Nectriaceae</taxon>
        <taxon>Fusarium</taxon>
    </lineage>
</organism>
<reference evidence="2" key="1">
    <citation type="journal article" date="2021" name="Mol. Plant Microbe Interact.">
        <title>Telomere to telomere genome assembly of Fusarium musae F31, causal agent of crown rot disease of banana.</title>
        <authorList>
            <person name="Degradi L."/>
            <person name="Tava V."/>
            <person name="Kunova A."/>
            <person name="Cortesi P."/>
            <person name="Saracchi M."/>
            <person name="Pasquali M."/>
        </authorList>
    </citation>
    <scope>NUCLEOTIDE SEQUENCE</scope>
    <source>
        <strain evidence="2">F31</strain>
    </source>
</reference>
<evidence type="ECO:0000313" key="2">
    <source>
        <dbReference type="EMBL" id="KAG9494766.1"/>
    </source>
</evidence>
<evidence type="ECO:0000256" key="1">
    <source>
        <dbReference type="SAM" id="MobiDB-lite"/>
    </source>
</evidence>
<feature type="region of interest" description="Disordered" evidence="1">
    <location>
        <begin position="1"/>
        <end position="32"/>
    </location>
</feature>
<proteinExistence type="predicted"/>
<keyword evidence="3" id="KW-1185">Reference proteome</keyword>
<dbReference type="Proteomes" id="UP000827133">
    <property type="component" value="Unassembled WGS sequence"/>
</dbReference>
<dbReference type="EMBL" id="JAHBCI010000012">
    <property type="protein sequence ID" value="KAG9494766.1"/>
    <property type="molecule type" value="Genomic_DNA"/>
</dbReference>
<evidence type="ECO:0000313" key="3">
    <source>
        <dbReference type="Proteomes" id="UP000827133"/>
    </source>
</evidence>
<feature type="compositionally biased region" description="Polar residues" evidence="1">
    <location>
        <begin position="1"/>
        <end position="22"/>
    </location>
</feature>